<keyword evidence="1" id="KW-1133">Transmembrane helix</keyword>
<feature type="transmembrane region" description="Helical" evidence="1">
    <location>
        <begin position="9"/>
        <end position="27"/>
    </location>
</feature>
<feature type="transmembrane region" description="Helical" evidence="1">
    <location>
        <begin position="84"/>
        <end position="102"/>
    </location>
</feature>
<feature type="transmembrane region" description="Helical" evidence="1">
    <location>
        <begin position="108"/>
        <end position="127"/>
    </location>
</feature>
<dbReference type="Proteomes" id="UP000234238">
    <property type="component" value="Chromosome"/>
</dbReference>
<dbReference type="RefSeq" id="WP_096851921.1">
    <property type="nucleotide sequence ID" value="NZ_CAMPTJ010000005.1"/>
</dbReference>
<evidence type="ECO:0000256" key="1">
    <source>
        <dbReference type="SAM" id="Phobius"/>
    </source>
</evidence>
<gene>
    <name evidence="2" type="ORF">CR538_06820</name>
</gene>
<evidence type="ECO:0000313" key="3">
    <source>
        <dbReference type="Proteomes" id="UP000234238"/>
    </source>
</evidence>
<proteinExistence type="predicted"/>
<name>A0AAN1IM48_ECOLX</name>
<feature type="transmembrane region" description="Helical" evidence="1">
    <location>
        <begin position="139"/>
        <end position="160"/>
    </location>
</feature>
<sequence>MFEQFMKKEGFVIAIGTMVLYAATYFFERGYCLELGIPLDYIQITIPTIANDFIYFYLFLLPIAFISTSIMLRAEDKTNKKLHSIAQLLCGLIYAVLLFYYVEKTLQSAFFCLLMGGLYSVLISSRTDFKTSDSPLKHFYSTLTLAAIALFILSLTFIAIGRSLAENGSFQTYSKDGKSYLLLKVYGEDVFMRELKNDKPKGDLIYFNTKDMTGMALKKNN</sequence>
<keyword evidence="1" id="KW-0812">Transmembrane</keyword>
<dbReference type="EMBL" id="CP024141">
    <property type="protein sequence ID" value="AUK00153.1"/>
    <property type="molecule type" value="Genomic_DNA"/>
</dbReference>
<feature type="transmembrane region" description="Helical" evidence="1">
    <location>
        <begin position="54"/>
        <end position="72"/>
    </location>
</feature>
<accession>A0AAN1IM48</accession>
<reference evidence="2 3" key="1">
    <citation type="submission" date="2017-10" db="EMBL/GenBank/DDBJ databases">
        <title>mcr-1 positive E.coli isolates in China.</title>
        <authorList>
            <person name="Li B."/>
            <person name="Wang X."/>
        </authorList>
    </citation>
    <scope>NUCLEOTIDE SEQUENCE [LARGE SCALE GENOMIC DNA]</scope>
    <source>
        <strain evidence="2 3">14EC029</strain>
    </source>
</reference>
<organism evidence="2 3">
    <name type="scientific">Escherichia coli</name>
    <dbReference type="NCBI Taxonomy" id="562"/>
    <lineage>
        <taxon>Bacteria</taxon>
        <taxon>Pseudomonadati</taxon>
        <taxon>Pseudomonadota</taxon>
        <taxon>Gammaproteobacteria</taxon>
        <taxon>Enterobacterales</taxon>
        <taxon>Enterobacteriaceae</taxon>
        <taxon>Escherichia</taxon>
    </lineage>
</organism>
<evidence type="ECO:0000313" key="2">
    <source>
        <dbReference type="EMBL" id="AUK00153.1"/>
    </source>
</evidence>
<protein>
    <submittedName>
        <fullName evidence="2">Uncharacterized protein</fullName>
    </submittedName>
</protein>
<dbReference type="AlphaFoldDB" id="A0AAN1IM48"/>
<keyword evidence="1" id="KW-0472">Membrane</keyword>